<evidence type="ECO:0000313" key="4">
    <source>
        <dbReference type="EMBL" id="MST81109.1"/>
    </source>
</evidence>
<sequence>MKKKLTTILLVAAFFAGLSLLLYPTVSDWWNSLHQTYAVAGYVESVADHSAEENQKLREEAEAYNQRLYQSGEGLHNLTEEEEKEYNSLLNITEDGIMGYVDIPKINVQLPIYHGTDEAVLEVAVGHIPGSSLPVGGPNTHTVISGHRGLPSARLFTDIDQLREGDTFTLNVLDETLTYEVDQIRTVLPDELQDLAIQEGQDYCTLVTCTPYGVNTHRLLVRGHRIANASDDVHIVADAVQISPLMVAPAIAAVILLILMLWLFLSTRSKKNRPESAARFTGEHVQKGKNR</sequence>
<keyword evidence="5" id="KW-1185">Reference proteome</keyword>
<accession>A0A7X2P6H6</accession>
<dbReference type="GO" id="GO:0016787">
    <property type="term" value="F:hydrolase activity"/>
    <property type="evidence" value="ECO:0007669"/>
    <property type="project" value="UniProtKB-KW"/>
</dbReference>
<dbReference type="Pfam" id="PF04203">
    <property type="entry name" value="Sortase"/>
    <property type="match status" value="1"/>
</dbReference>
<keyword evidence="3" id="KW-1133">Transmembrane helix</keyword>
<protein>
    <submittedName>
        <fullName evidence="4">Class C sortase</fullName>
    </submittedName>
</protein>
<evidence type="ECO:0000313" key="5">
    <source>
        <dbReference type="Proteomes" id="UP000466864"/>
    </source>
</evidence>
<feature type="active site" description="Proton donor/acceptor" evidence="2">
    <location>
        <position position="147"/>
    </location>
</feature>
<comment type="caution">
    <text evidence="4">The sequence shown here is derived from an EMBL/GenBank/DDBJ whole genome shotgun (WGS) entry which is preliminary data.</text>
</comment>
<proteinExistence type="predicted"/>
<dbReference type="Proteomes" id="UP000466864">
    <property type="component" value="Unassembled WGS sequence"/>
</dbReference>
<dbReference type="EMBL" id="VUMV01000001">
    <property type="protein sequence ID" value="MST81109.1"/>
    <property type="molecule type" value="Genomic_DNA"/>
</dbReference>
<dbReference type="InterPro" id="IPR005754">
    <property type="entry name" value="Sortase"/>
</dbReference>
<organism evidence="4 5">
    <name type="scientific">Bilifractor porci</name>
    <dbReference type="NCBI Taxonomy" id="2606636"/>
    <lineage>
        <taxon>Bacteria</taxon>
        <taxon>Bacillati</taxon>
        <taxon>Bacillota</taxon>
        <taxon>Clostridia</taxon>
        <taxon>Lachnospirales</taxon>
        <taxon>Lachnospiraceae</taxon>
        <taxon>Bilifractor</taxon>
    </lineage>
</organism>
<name>A0A7X2P6H6_9FIRM</name>
<keyword evidence="3" id="KW-0812">Transmembrane</keyword>
<dbReference type="Gene3D" id="2.40.260.10">
    <property type="entry name" value="Sortase"/>
    <property type="match status" value="1"/>
</dbReference>
<keyword evidence="3" id="KW-0472">Membrane</keyword>
<dbReference type="NCBIfam" id="TIGR01076">
    <property type="entry name" value="sortase_fam"/>
    <property type="match status" value="1"/>
</dbReference>
<dbReference type="RefSeq" id="WP_154456904.1">
    <property type="nucleotide sequence ID" value="NZ_VUMV01000001.1"/>
</dbReference>
<feature type="active site" description="Acyl-thioester intermediate" evidence="2">
    <location>
        <position position="209"/>
    </location>
</feature>
<dbReference type="InterPro" id="IPR042002">
    <property type="entry name" value="Sortase_C"/>
</dbReference>
<dbReference type="AlphaFoldDB" id="A0A7X2P6H6"/>
<reference evidence="4 5" key="1">
    <citation type="submission" date="2019-08" db="EMBL/GenBank/DDBJ databases">
        <title>In-depth cultivation of the pig gut microbiome towards novel bacterial diversity and tailored functional studies.</title>
        <authorList>
            <person name="Wylensek D."/>
            <person name="Hitch T.C.A."/>
            <person name="Clavel T."/>
        </authorList>
    </citation>
    <scope>NUCLEOTIDE SEQUENCE [LARGE SCALE GENOMIC DNA]</scope>
    <source>
        <strain evidence="4 5">Oil+RF-744-WCA-WT-13</strain>
    </source>
</reference>
<feature type="transmembrane region" description="Helical" evidence="3">
    <location>
        <begin position="245"/>
        <end position="265"/>
    </location>
</feature>
<dbReference type="InterPro" id="IPR023365">
    <property type="entry name" value="Sortase_dom-sf"/>
</dbReference>
<dbReference type="CDD" id="cd05827">
    <property type="entry name" value="Sortase_C"/>
    <property type="match status" value="1"/>
</dbReference>
<dbReference type="SUPFAM" id="SSF63817">
    <property type="entry name" value="Sortase"/>
    <property type="match status" value="1"/>
</dbReference>
<evidence type="ECO:0000256" key="2">
    <source>
        <dbReference type="PIRSR" id="PIRSR605754-1"/>
    </source>
</evidence>
<dbReference type="NCBIfam" id="NF033745">
    <property type="entry name" value="class_C_sortase"/>
    <property type="match status" value="1"/>
</dbReference>
<evidence type="ECO:0000256" key="1">
    <source>
        <dbReference type="ARBA" id="ARBA00022801"/>
    </source>
</evidence>
<evidence type="ECO:0000256" key="3">
    <source>
        <dbReference type="SAM" id="Phobius"/>
    </source>
</evidence>
<keyword evidence="1" id="KW-0378">Hydrolase</keyword>
<gene>
    <name evidence="4" type="ORF">FYJ60_02010</name>
</gene>